<gene>
    <name evidence="3" type="ORF">EWM64_g3696</name>
</gene>
<comment type="caution">
    <text evidence="3">The sequence shown here is derived from an EMBL/GenBank/DDBJ whole genome shotgun (WGS) entry which is preliminary data.</text>
</comment>
<dbReference type="STRING" id="135208.A0A4Z0A0T3"/>
<dbReference type="PRINTS" id="PR00682">
    <property type="entry name" value="IPNSYNTHASE"/>
</dbReference>
<evidence type="ECO:0000313" key="4">
    <source>
        <dbReference type="Proteomes" id="UP000298061"/>
    </source>
</evidence>
<reference evidence="3 4" key="1">
    <citation type="submission" date="2019-02" db="EMBL/GenBank/DDBJ databases">
        <title>Genome sequencing of the rare red list fungi Hericium alpestre (H. flagellum).</title>
        <authorList>
            <person name="Buettner E."/>
            <person name="Kellner H."/>
        </authorList>
    </citation>
    <scope>NUCLEOTIDE SEQUENCE [LARGE SCALE GENOMIC DNA]</scope>
    <source>
        <strain evidence="3 4">DSM 108284</strain>
    </source>
</reference>
<accession>A0A4Z0A0T3</accession>
<keyword evidence="4" id="KW-1185">Reference proteome</keyword>
<name>A0A4Z0A0T3_9AGAM</name>
<organism evidence="3 4">
    <name type="scientific">Hericium alpestre</name>
    <dbReference type="NCBI Taxonomy" id="135208"/>
    <lineage>
        <taxon>Eukaryota</taxon>
        <taxon>Fungi</taxon>
        <taxon>Dikarya</taxon>
        <taxon>Basidiomycota</taxon>
        <taxon>Agaricomycotina</taxon>
        <taxon>Agaricomycetes</taxon>
        <taxon>Russulales</taxon>
        <taxon>Hericiaceae</taxon>
        <taxon>Hericium</taxon>
    </lineage>
</organism>
<dbReference type="PANTHER" id="PTHR47990">
    <property type="entry name" value="2-OXOGLUTARATE (2OG) AND FE(II)-DEPENDENT OXYGENASE SUPERFAMILY PROTEIN-RELATED"/>
    <property type="match status" value="1"/>
</dbReference>
<protein>
    <recommendedName>
        <fullName evidence="5">Fe2OG dioxygenase domain-containing protein</fullName>
    </recommendedName>
</protein>
<dbReference type="Pfam" id="PF14226">
    <property type="entry name" value="DIOX_N"/>
    <property type="match status" value="1"/>
</dbReference>
<evidence type="ECO:0000313" key="3">
    <source>
        <dbReference type="EMBL" id="TFY80315.1"/>
    </source>
</evidence>
<evidence type="ECO:0000259" key="2">
    <source>
        <dbReference type="Pfam" id="PF14226"/>
    </source>
</evidence>
<dbReference type="AlphaFoldDB" id="A0A4Z0A0T3"/>
<evidence type="ECO:0000259" key="1">
    <source>
        <dbReference type="Pfam" id="PF03171"/>
    </source>
</evidence>
<proteinExistence type="predicted"/>
<dbReference type="EMBL" id="SFCI01000357">
    <property type="protein sequence ID" value="TFY80315.1"/>
    <property type="molecule type" value="Genomic_DNA"/>
</dbReference>
<dbReference type="InterPro" id="IPR027443">
    <property type="entry name" value="IPNS-like_sf"/>
</dbReference>
<dbReference type="Proteomes" id="UP000298061">
    <property type="component" value="Unassembled WGS sequence"/>
</dbReference>
<feature type="domain" description="Non-haem dioxygenase N-terminal" evidence="2">
    <location>
        <begin position="29"/>
        <end position="126"/>
    </location>
</feature>
<dbReference type="InterPro" id="IPR026992">
    <property type="entry name" value="DIOX_N"/>
</dbReference>
<dbReference type="OrthoDB" id="406156at2759"/>
<sequence>MPAITFPSVPHWVPAPVTQKDIDWADLAIIDFSKAKTPEGLAEQAIVARDAMHKQGFFYVINHGLDQAQVDRMFDIATVPFDQVGEDEKQRFVMNSKATGEYYGYKPQQYWHIANGVKDRIENYACKFSLVFISHPAALQPLLPEIQPFIEFTHRNVLNEVERLLSIGLELPENTLPDMHPYDETNHSFFRFMAYNPRPEEDEAKSGGVWLKGHADHTSLSALWSQPVTALQIKDHDGNWRYIKHIDNALVINCGDTTEYISGGYYKSAIHRVIKPPEDQNGYRRVGIFYFHYTSDDTLLKPLLESPVLQREGLTKVIDGPAPTQEEWRKARTASYGVTDLKKSPTEQGIEYEILNGVQVKHYS</sequence>
<dbReference type="InterPro" id="IPR044861">
    <property type="entry name" value="IPNS-like_FE2OG_OXY"/>
</dbReference>
<evidence type="ECO:0008006" key="5">
    <source>
        <dbReference type="Google" id="ProtNLM"/>
    </source>
</evidence>
<dbReference type="Gene3D" id="2.60.120.330">
    <property type="entry name" value="B-lactam Antibiotic, Isopenicillin N Synthase, Chain"/>
    <property type="match status" value="1"/>
</dbReference>
<dbReference type="InterPro" id="IPR050231">
    <property type="entry name" value="Iron_ascorbate_oxido_reductase"/>
</dbReference>
<feature type="domain" description="Isopenicillin N synthase-like Fe(2+) 2OG dioxygenase" evidence="1">
    <location>
        <begin position="195"/>
        <end position="291"/>
    </location>
</feature>
<dbReference type="SUPFAM" id="SSF51197">
    <property type="entry name" value="Clavaminate synthase-like"/>
    <property type="match status" value="1"/>
</dbReference>
<dbReference type="Pfam" id="PF03171">
    <property type="entry name" value="2OG-FeII_Oxy"/>
    <property type="match status" value="1"/>
</dbReference>